<dbReference type="PANTHER" id="PTHR31625">
    <property type="match status" value="1"/>
</dbReference>
<dbReference type="OrthoDB" id="1862401at2759"/>
<comment type="caution">
    <text evidence="3">The sequence shown here is derived from an EMBL/GenBank/DDBJ whole genome shotgun (WGS) entry which is preliminary data.</text>
</comment>
<organism evidence="3 4">
    <name type="scientific">Mucuna pruriens</name>
    <name type="common">Velvet bean</name>
    <name type="synonym">Dolichos pruriens</name>
    <dbReference type="NCBI Taxonomy" id="157652"/>
    <lineage>
        <taxon>Eukaryota</taxon>
        <taxon>Viridiplantae</taxon>
        <taxon>Streptophyta</taxon>
        <taxon>Embryophyta</taxon>
        <taxon>Tracheophyta</taxon>
        <taxon>Spermatophyta</taxon>
        <taxon>Magnoliopsida</taxon>
        <taxon>eudicotyledons</taxon>
        <taxon>Gunneridae</taxon>
        <taxon>Pentapetalae</taxon>
        <taxon>rosids</taxon>
        <taxon>fabids</taxon>
        <taxon>Fabales</taxon>
        <taxon>Fabaceae</taxon>
        <taxon>Papilionoideae</taxon>
        <taxon>50 kb inversion clade</taxon>
        <taxon>NPAAA clade</taxon>
        <taxon>indigoferoid/millettioid clade</taxon>
        <taxon>Phaseoleae</taxon>
        <taxon>Mucuna</taxon>
    </lineage>
</organism>
<keyword evidence="4" id="KW-1185">Reference proteome</keyword>
<dbReference type="STRING" id="157652.A0A371GLS1"/>
<dbReference type="EMBL" id="QJKJ01005110">
    <property type="protein sequence ID" value="RDX91484.1"/>
    <property type="molecule type" value="Genomic_DNA"/>
</dbReference>
<dbReference type="Proteomes" id="UP000257109">
    <property type="component" value="Unassembled WGS sequence"/>
</dbReference>
<reference evidence="3" key="1">
    <citation type="submission" date="2018-05" db="EMBL/GenBank/DDBJ databases">
        <title>Draft genome of Mucuna pruriens seed.</title>
        <authorList>
            <person name="Nnadi N.E."/>
            <person name="Vos R."/>
            <person name="Hasami M.H."/>
            <person name="Devisetty U.K."/>
            <person name="Aguiy J.C."/>
        </authorList>
    </citation>
    <scope>NUCLEOTIDE SEQUENCE [LARGE SCALE GENOMIC DNA]</scope>
    <source>
        <strain evidence="3">JCA_2017</strain>
    </source>
</reference>
<feature type="non-terminal residue" evidence="3">
    <location>
        <position position="1"/>
    </location>
</feature>
<keyword evidence="1" id="KW-0808">Transferase</keyword>
<sequence>CIVTPALATATHLSLPLTYFDLIWLRFHPVERIFFYSLPLPNSDPCFFFDKVAPKLKTSLSRTLQHFLPLAGNVIWPSDSPKPFIQFNPGDGVSLVLAQCHDDSDFDHFLDYSPREATQSRTLVPILDSSDSLASVISLQITLFPKKGFCIGITSHHAVLDGKSSTMFIKAWAYACKSGEEESPPSLVPELEPLFDRELIKDPMDLESVFINNWTQMDPSGTSNGRSLKIISRPMEEHLVRATFELTREDLEKIKKRVLSMWELVEEEAEPNLASSKPTTLSTFVTTIAYVSVCISKAIHGAQNIEKFALGFNVDCRARPAKVEITSVDRGLNIGLADSKDGKGGVEVGLVLDKQVMDLFHVYFHADSGTYINPGDSPI</sequence>
<dbReference type="Gene3D" id="3.30.559.10">
    <property type="entry name" value="Chloramphenicol acetyltransferase-like domain"/>
    <property type="match status" value="2"/>
</dbReference>
<dbReference type="AlphaFoldDB" id="A0A371GLS1"/>
<protein>
    <submittedName>
        <fullName evidence="3">Malonyl-CoA:anthocyanidin 5-O-glucoside-6''-O-malonyltransferase</fullName>
    </submittedName>
</protein>
<evidence type="ECO:0000256" key="1">
    <source>
        <dbReference type="ARBA" id="ARBA00022679"/>
    </source>
</evidence>
<accession>A0A371GLS1</accession>
<gene>
    <name evidence="3" type="primary">5MAT</name>
    <name evidence="3" type="ORF">CR513_26531</name>
</gene>
<dbReference type="InterPro" id="IPR051504">
    <property type="entry name" value="Plant_metabolite_acyltrans"/>
</dbReference>
<dbReference type="GO" id="GO:0016747">
    <property type="term" value="F:acyltransferase activity, transferring groups other than amino-acyl groups"/>
    <property type="evidence" value="ECO:0007669"/>
    <property type="project" value="UniProtKB-ARBA"/>
</dbReference>
<dbReference type="InterPro" id="IPR023213">
    <property type="entry name" value="CAT-like_dom_sf"/>
</dbReference>
<keyword evidence="2" id="KW-0012">Acyltransferase</keyword>
<evidence type="ECO:0000313" key="3">
    <source>
        <dbReference type="EMBL" id="RDX91484.1"/>
    </source>
</evidence>
<dbReference type="Pfam" id="PF02458">
    <property type="entry name" value="Transferase"/>
    <property type="match status" value="1"/>
</dbReference>
<proteinExistence type="predicted"/>
<evidence type="ECO:0000313" key="4">
    <source>
        <dbReference type="Proteomes" id="UP000257109"/>
    </source>
</evidence>
<evidence type="ECO:0000256" key="2">
    <source>
        <dbReference type="ARBA" id="ARBA00023315"/>
    </source>
</evidence>
<name>A0A371GLS1_MUCPR</name>